<organism evidence="1 2">
    <name type="scientific">Flavobacterium rivuli WB 3.3-2 = DSM 21788</name>
    <dbReference type="NCBI Taxonomy" id="1121895"/>
    <lineage>
        <taxon>Bacteria</taxon>
        <taxon>Pseudomonadati</taxon>
        <taxon>Bacteroidota</taxon>
        <taxon>Flavobacteriia</taxon>
        <taxon>Flavobacteriales</taxon>
        <taxon>Flavobacteriaceae</taxon>
        <taxon>Flavobacterium</taxon>
    </lineage>
</organism>
<protein>
    <submittedName>
        <fullName evidence="1">Uncharacterized protein</fullName>
    </submittedName>
</protein>
<dbReference type="STRING" id="1121895.GCA_000378485_03475"/>
<dbReference type="RefSeq" id="WP_020214651.1">
    <property type="nucleotide sequence ID" value="NZ_JRLX01000020.1"/>
</dbReference>
<sequence length="71" mass="7992">MNKSLLSVMVLFFMWSLVVVLSGDSQLFKNTTNTNKKISTITKNTHTAKRRLCKSIAYRQAATTTVIKPTN</sequence>
<dbReference type="AlphaFoldDB" id="A0A0A2MB38"/>
<dbReference type="Proteomes" id="UP000030152">
    <property type="component" value="Unassembled WGS sequence"/>
</dbReference>
<dbReference type="EMBL" id="JRLX01000020">
    <property type="protein sequence ID" value="KGO85500.1"/>
    <property type="molecule type" value="Genomic_DNA"/>
</dbReference>
<reference evidence="1 2" key="1">
    <citation type="submission" date="2013-09" db="EMBL/GenBank/DDBJ databases">
        <authorList>
            <person name="Zeng Z."/>
            <person name="Chen C."/>
        </authorList>
    </citation>
    <scope>NUCLEOTIDE SEQUENCE [LARGE SCALE GENOMIC DNA]</scope>
    <source>
        <strain evidence="1 2">WB 3.3-2</strain>
    </source>
</reference>
<gene>
    <name evidence="1" type="ORF">Q765_15870</name>
</gene>
<proteinExistence type="predicted"/>
<name>A0A0A2MB38_9FLAO</name>
<evidence type="ECO:0000313" key="2">
    <source>
        <dbReference type="Proteomes" id="UP000030152"/>
    </source>
</evidence>
<comment type="caution">
    <text evidence="1">The sequence shown here is derived from an EMBL/GenBank/DDBJ whole genome shotgun (WGS) entry which is preliminary data.</text>
</comment>
<accession>A0A0A2MB38</accession>
<keyword evidence="2" id="KW-1185">Reference proteome</keyword>
<evidence type="ECO:0000313" key="1">
    <source>
        <dbReference type="EMBL" id="KGO85500.1"/>
    </source>
</evidence>